<name>A0A0F3GY68_9BACT</name>
<dbReference type="Proteomes" id="UP000033423">
    <property type="component" value="Unassembled WGS sequence"/>
</dbReference>
<comment type="caution">
    <text evidence="1">The sequence shown here is derived from an EMBL/GenBank/DDBJ whole genome shotgun (WGS) entry which is preliminary data.</text>
</comment>
<protein>
    <submittedName>
        <fullName evidence="1">Uncharacterized protein</fullName>
    </submittedName>
</protein>
<gene>
    <name evidence="1" type="ORF">MBAV_000898</name>
</gene>
<proteinExistence type="predicted"/>
<keyword evidence="2" id="KW-1185">Reference proteome</keyword>
<feature type="non-terminal residue" evidence="1">
    <location>
        <position position="75"/>
    </location>
</feature>
<accession>A0A0F3GY68</accession>
<evidence type="ECO:0000313" key="1">
    <source>
        <dbReference type="EMBL" id="KJU86909.1"/>
    </source>
</evidence>
<dbReference type="AlphaFoldDB" id="A0A0F3GY68"/>
<reference evidence="1 2" key="1">
    <citation type="submission" date="2015-02" db="EMBL/GenBank/DDBJ databases">
        <title>Single-cell genomics of uncultivated deep-branching MTB reveals a conserved set of magnetosome genes.</title>
        <authorList>
            <person name="Kolinko S."/>
            <person name="Richter M."/>
            <person name="Glockner F.O."/>
            <person name="Brachmann A."/>
            <person name="Schuler D."/>
        </authorList>
    </citation>
    <scope>NUCLEOTIDE SEQUENCE [LARGE SCALE GENOMIC DNA]</scope>
    <source>
        <strain evidence="1">TM-1</strain>
    </source>
</reference>
<evidence type="ECO:0000313" key="2">
    <source>
        <dbReference type="Proteomes" id="UP000033423"/>
    </source>
</evidence>
<organism evidence="1 2">
    <name type="scientific">Candidatus Magnetobacterium bavaricum</name>
    <dbReference type="NCBI Taxonomy" id="29290"/>
    <lineage>
        <taxon>Bacteria</taxon>
        <taxon>Pseudomonadati</taxon>
        <taxon>Nitrospirota</taxon>
        <taxon>Thermodesulfovibrionia</taxon>
        <taxon>Thermodesulfovibrionales</taxon>
        <taxon>Candidatus Magnetobacteriaceae</taxon>
        <taxon>Candidatus Magnetobacterium</taxon>
    </lineage>
</organism>
<sequence length="75" mass="8508">MVNIKRYYQEPIGLAKKRAKGKGKLSNVKLSDIEGVLDALKRDFNNKCYICETAAPLKIDVEHFVPHGDDRGLMF</sequence>
<dbReference type="EMBL" id="LACI01000404">
    <property type="protein sequence ID" value="KJU86909.1"/>
    <property type="molecule type" value="Genomic_DNA"/>
</dbReference>